<dbReference type="Proteomes" id="UP001150925">
    <property type="component" value="Unassembled WGS sequence"/>
</dbReference>
<dbReference type="InterPro" id="IPR002885">
    <property type="entry name" value="PPR_rpt"/>
</dbReference>
<evidence type="ECO:0000256" key="5">
    <source>
        <dbReference type="PROSITE-ProRule" id="PRU00708"/>
    </source>
</evidence>
<comment type="function">
    <text evidence="3">Regulates mitochondrial small subunit maturation by controlling 15S rRNA 5'-end processing. Localizes to the 5' precursor of the 15S rRNA in a position that is subsequently occupied by mS47 in the mature yeast mtSSU. Uses structure and sequence-specific RNA recognition, binding to a single-stranded region of the precursor and specifically recognizing bases -6 to -1. The exchange of Ccm1 for mS47 is coupled to the irreversible removal of precursor rRNA that is accompanied by conformational changes of the mitoribosomal proteins uS5m and mS26. These conformational changes signal completion of 5'-end rRNA processing through protection of the mature 5'-end of the 15S rRNA and stabilization of mS47. The removal of the 5' precursor together with the dissociation of Ccm1 may be catalyzed by the 5'-3' exoribonuclease Pet127. Involved in the specific removal of group I introns in mitochondrial encoded transcripts.</text>
</comment>
<comment type="caution">
    <text evidence="7">The sequence shown here is derived from an EMBL/GenBank/DDBJ whole genome shotgun (WGS) entry which is preliminary data.</text>
</comment>
<comment type="subunit">
    <text evidence="4">Binds to mitochondrial small subunit 15S rRNA.</text>
</comment>
<dbReference type="PROSITE" id="PS51375">
    <property type="entry name" value="PPR"/>
    <property type="match status" value="3"/>
</dbReference>
<dbReference type="Pfam" id="PF17177">
    <property type="entry name" value="PPR_long"/>
    <property type="match status" value="1"/>
</dbReference>
<name>A0A9W8ARQ7_9FUNG</name>
<dbReference type="OrthoDB" id="185373at2759"/>
<feature type="repeat" description="PPR" evidence="5">
    <location>
        <begin position="515"/>
        <end position="549"/>
    </location>
</feature>
<dbReference type="InterPro" id="IPR033443">
    <property type="entry name" value="PROP1-like_PPR_dom"/>
</dbReference>
<dbReference type="NCBIfam" id="TIGR00756">
    <property type="entry name" value="PPR"/>
    <property type="match status" value="2"/>
</dbReference>
<reference evidence="7" key="1">
    <citation type="submission" date="2022-07" db="EMBL/GenBank/DDBJ databases">
        <title>Phylogenomic reconstructions and comparative analyses of Kickxellomycotina fungi.</title>
        <authorList>
            <person name="Reynolds N.K."/>
            <person name="Stajich J.E."/>
            <person name="Barry K."/>
            <person name="Grigoriev I.V."/>
            <person name="Crous P."/>
            <person name="Smith M.E."/>
        </authorList>
    </citation>
    <scope>NUCLEOTIDE SEQUENCE</scope>
    <source>
        <strain evidence="7">RSA 1196</strain>
    </source>
</reference>
<evidence type="ECO:0000313" key="7">
    <source>
        <dbReference type="EMBL" id="KAJ1958158.1"/>
    </source>
</evidence>
<keyword evidence="2" id="KW-0677">Repeat</keyword>
<dbReference type="PANTHER" id="PTHR47447:SF24">
    <property type="entry name" value="PENTATRICOPEPTIDE REPEAT-CONTAINING PROTEIN"/>
    <property type="match status" value="1"/>
</dbReference>
<evidence type="ECO:0000313" key="8">
    <source>
        <dbReference type="Proteomes" id="UP001150925"/>
    </source>
</evidence>
<evidence type="ECO:0000256" key="3">
    <source>
        <dbReference type="ARBA" id="ARBA00044493"/>
    </source>
</evidence>
<feature type="domain" description="PROP1-like PPR" evidence="6">
    <location>
        <begin position="784"/>
        <end position="894"/>
    </location>
</feature>
<keyword evidence="8" id="KW-1185">Reference proteome</keyword>
<dbReference type="PANTHER" id="PTHR47447">
    <property type="entry name" value="OS03G0856100 PROTEIN"/>
    <property type="match status" value="1"/>
</dbReference>
<dbReference type="AlphaFoldDB" id="A0A9W8ARQ7"/>
<evidence type="ECO:0000256" key="1">
    <source>
        <dbReference type="ARBA" id="ARBA00006192"/>
    </source>
</evidence>
<dbReference type="EMBL" id="JANBPY010001830">
    <property type="protein sequence ID" value="KAJ1958158.1"/>
    <property type="molecule type" value="Genomic_DNA"/>
</dbReference>
<sequence>MTWLTHIRRPSARAFNSIRNRWPKPWSTRTLWVSTRGSHRVVASTNGSVQSFYSTGTTPVSQSDSPSYPVELGSVPNLPDHIAGAIQELVAACESRLKIEDLWNLYQVVSDAGYAPLIPSKHLEYMVHRLHLAISSLENPQAVARVTLGVRDKTDQAESLYRGQRRTLEERLVRVCQDWWGQIAEHFRLPEQPWSGPQIRVRLDDNRWKLIPREKHPLAKVEPDIINIINTLVKISRFELAWSLMRVVGDAGQPVDNMTTVRMLQKVKKHPIDGTALAVDVYHHSVRWRVGHQLAFLRQTVGILTRPQVVVQGDPDLAKILQSRTRDGFEAGLNNKIRPPTVENVQLAAALARDYLAGKLYREAGIYDLLIHGFYRIGDHAEAMAWYHRLLGDKRAKHKSNSCTAILRSLAAMKEMGAMQEFYLAMRARGLAPSLIPDRILLHTAIHNSNWKLFDFMVEELGLERGPEYINDQGPTVLPPAFVDLIRGYARMGKPDETLRWYEYLQRQGLLSELPLIEYTTVISALGSAGYPDEAWKLYQRMGEFGLEPNSVTYSCLVNLSIKKELPAMLEDITRDIEQAAQRDPLAVSLHVYVDLARGYALRHNAAQVKALRERIYNLMTTMGDRHVLSIHQWNGLIYANGQVGFLEEAWSQYRMLSKRGIKADIFTFSTMLNIAMDNPRYRDSIPQLVSDLEASGLPLNQVVYADLMESFAVRQEPKQTLSYLHRMVQDPNIHPLTVCCDRLITILGSLGETRLALALFGAMQGQPVAASEAPWVLPVTRLEQAPVALSTYNAVLDLCVTNGWFDTFAEYWERIRDAGFQPDAETYQMRIKLAFAQENPRMAIEILEDMKAHQVTPTRDVFDTLVEGFCQKGDLGQALTICGHMFQHQLKPAFTVFRMLQPLCRTTADVADVLGALVNPTTLPLLDSEDGLMQLLVQISRGGQDESLTSALKELISQHLQKASITLYDSWARKLEGV</sequence>
<proteinExistence type="inferred from homology"/>
<feature type="repeat" description="PPR" evidence="5">
    <location>
        <begin position="789"/>
        <end position="823"/>
    </location>
</feature>
<evidence type="ECO:0000256" key="4">
    <source>
        <dbReference type="ARBA" id="ARBA00044511"/>
    </source>
</evidence>
<comment type="similarity">
    <text evidence="1">Belongs to the CCM1 family.</text>
</comment>
<accession>A0A9W8ARQ7</accession>
<dbReference type="Gene3D" id="1.25.40.10">
    <property type="entry name" value="Tetratricopeptide repeat domain"/>
    <property type="match status" value="4"/>
</dbReference>
<dbReference type="Pfam" id="PF13041">
    <property type="entry name" value="PPR_2"/>
    <property type="match status" value="1"/>
</dbReference>
<evidence type="ECO:0000256" key="2">
    <source>
        <dbReference type="ARBA" id="ARBA00022737"/>
    </source>
</evidence>
<protein>
    <recommendedName>
        <fullName evidence="6">PROP1-like PPR domain-containing protein</fullName>
    </recommendedName>
</protein>
<evidence type="ECO:0000259" key="6">
    <source>
        <dbReference type="Pfam" id="PF17177"/>
    </source>
</evidence>
<organism evidence="7 8">
    <name type="scientific">Dispira parvispora</name>
    <dbReference type="NCBI Taxonomy" id="1520584"/>
    <lineage>
        <taxon>Eukaryota</taxon>
        <taxon>Fungi</taxon>
        <taxon>Fungi incertae sedis</taxon>
        <taxon>Zoopagomycota</taxon>
        <taxon>Kickxellomycotina</taxon>
        <taxon>Dimargaritomycetes</taxon>
        <taxon>Dimargaritales</taxon>
        <taxon>Dimargaritaceae</taxon>
        <taxon>Dispira</taxon>
    </lineage>
</organism>
<dbReference type="Pfam" id="PF01535">
    <property type="entry name" value="PPR"/>
    <property type="match status" value="2"/>
</dbReference>
<gene>
    <name evidence="7" type="ORF">IWQ62_004946</name>
</gene>
<feature type="repeat" description="PPR" evidence="5">
    <location>
        <begin position="859"/>
        <end position="893"/>
    </location>
</feature>
<dbReference type="InterPro" id="IPR011990">
    <property type="entry name" value="TPR-like_helical_dom_sf"/>
</dbReference>